<dbReference type="RefSeq" id="WP_317834917.1">
    <property type="nucleotide sequence ID" value="NZ_CP136920.1"/>
</dbReference>
<accession>A0AAQ3QSG1</accession>
<evidence type="ECO:0000313" key="2">
    <source>
        <dbReference type="Proteomes" id="UP001304300"/>
    </source>
</evidence>
<evidence type="ECO:0000313" key="1">
    <source>
        <dbReference type="EMBL" id="WOO42398.1"/>
    </source>
</evidence>
<sequence length="597" mass="69037">MTTFFYIISFFVVSAPQDYTGFRVWTNSDGQSVTARLINSDEESVKIETREYRIYDILIEDLSEDDRNIVVVTLGKDKFDAALRYLDEELNKKKKGRKVTDVDLPYIHDAANYLHARYALLESKLQPLGQFADDSTHWQRLESGMAYFMTDWLARARTEDRILFPDGRRVPFLEHIVLRLREFDEYITAKEDGEPYMQSRVGMLIPVKFVPEGGVTENQPYHYFAYLPENYGSSEDPLLFVMQGAGEHGLNLDNMRVQELVKKLAKEKDYPILCAAIQTNDEYYKPDYLNVVFEDVKQRLTFNEDRVVASGFSAGGAGVWRWGVANPEHFAALVPICGNLPLYEIRRLQSMPVWLFNNGRDNVYIQERAIATLEGMGAPIKNTIYEDGKGHNAWTAAYNEDELVQWILEQRRDNTRDIPPPPFSKFAFDDHLTAPEVQSIPAAEYVTLMYGAREKDVAKDSIMQRHQKRYGFFHDAVLNDSFKALNQYVRHNLQQPAINPLTRFIDRDEETEYIFGIETSGLSRKEVSPPFELDSARTFNCYTSYYLSAISDPSAALNRLRRMAEDEGFELTGEDRVVYHQPFFDDKQFYELQVGIR</sequence>
<dbReference type="SUPFAM" id="SSF53474">
    <property type="entry name" value="alpha/beta-Hydrolases"/>
    <property type="match status" value="1"/>
</dbReference>
<organism evidence="1 2">
    <name type="scientific">Rubellicoccus peritrichatus</name>
    <dbReference type="NCBI Taxonomy" id="3080537"/>
    <lineage>
        <taxon>Bacteria</taxon>
        <taxon>Pseudomonadati</taxon>
        <taxon>Verrucomicrobiota</taxon>
        <taxon>Opitutia</taxon>
        <taxon>Puniceicoccales</taxon>
        <taxon>Cerasicoccaceae</taxon>
        <taxon>Rubellicoccus</taxon>
    </lineage>
</organism>
<dbReference type="Gene3D" id="2.30.30.700">
    <property type="entry name" value="SLA1 homology domain 1"/>
    <property type="match status" value="1"/>
</dbReference>
<dbReference type="KEGG" id="puo:RZN69_04800"/>
<keyword evidence="2" id="KW-1185">Reference proteome</keyword>
<dbReference type="InterPro" id="IPR029058">
    <property type="entry name" value="AB_hydrolase_fold"/>
</dbReference>
<proteinExistence type="predicted"/>
<evidence type="ECO:0008006" key="3">
    <source>
        <dbReference type="Google" id="ProtNLM"/>
    </source>
</evidence>
<dbReference type="EMBL" id="CP136920">
    <property type="protein sequence ID" value="WOO42398.1"/>
    <property type="molecule type" value="Genomic_DNA"/>
</dbReference>
<dbReference type="Gene3D" id="3.40.50.1820">
    <property type="entry name" value="alpha/beta hydrolase"/>
    <property type="match status" value="1"/>
</dbReference>
<dbReference type="AlphaFoldDB" id="A0AAQ3QSG1"/>
<name>A0AAQ3QSG1_9BACT</name>
<protein>
    <recommendedName>
        <fullName evidence="3">Peptidase S9 prolyl oligopeptidase catalytic domain-containing protein</fullName>
    </recommendedName>
</protein>
<reference evidence="1 2" key="1">
    <citation type="submission" date="2023-10" db="EMBL/GenBank/DDBJ databases">
        <title>Rubellicoccus peritrichatus gen. nov., sp. nov., isolated from an algae of coral reef tank.</title>
        <authorList>
            <person name="Luo J."/>
        </authorList>
    </citation>
    <scope>NUCLEOTIDE SEQUENCE [LARGE SCALE GENOMIC DNA]</scope>
    <source>
        <strain evidence="1 2">CR14</strain>
    </source>
</reference>
<gene>
    <name evidence="1" type="ORF">RZN69_04800</name>
</gene>
<dbReference type="Proteomes" id="UP001304300">
    <property type="component" value="Chromosome"/>
</dbReference>